<dbReference type="SUPFAM" id="SSF55856">
    <property type="entry name" value="Cytochrome b5-like heme/steroid binding domain"/>
    <property type="match status" value="1"/>
</dbReference>
<dbReference type="GO" id="GO:0016020">
    <property type="term" value="C:membrane"/>
    <property type="evidence" value="ECO:0007669"/>
    <property type="project" value="TreeGrafter"/>
</dbReference>
<name>A0AAW0FQP6_9APHY</name>
<organism evidence="4 5">
    <name type="scientific">Cerrena zonata</name>
    <dbReference type="NCBI Taxonomy" id="2478898"/>
    <lineage>
        <taxon>Eukaryota</taxon>
        <taxon>Fungi</taxon>
        <taxon>Dikarya</taxon>
        <taxon>Basidiomycota</taxon>
        <taxon>Agaricomycotina</taxon>
        <taxon>Agaricomycetes</taxon>
        <taxon>Polyporales</taxon>
        <taxon>Cerrenaceae</taxon>
        <taxon>Cerrena</taxon>
    </lineage>
</organism>
<dbReference type="Pfam" id="PF00173">
    <property type="entry name" value="Cyt-b5"/>
    <property type="match status" value="1"/>
</dbReference>
<dbReference type="Proteomes" id="UP001385951">
    <property type="component" value="Unassembled WGS sequence"/>
</dbReference>
<feature type="region of interest" description="Disordered" evidence="2">
    <location>
        <begin position="1"/>
        <end position="34"/>
    </location>
</feature>
<dbReference type="SMART" id="SM01117">
    <property type="entry name" value="Cyt-b5"/>
    <property type="match status" value="1"/>
</dbReference>
<dbReference type="PANTHER" id="PTHR10281:SF76">
    <property type="entry name" value="CALCUTTA CUP-RELATED"/>
    <property type="match status" value="1"/>
</dbReference>
<evidence type="ECO:0000313" key="5">
    <source>
        <dbReference type="Proteomes" id="UP001385951"/>
    </source>
</evidence>
<evidence type="ECO:0000256" key="2">
    <source>
        <dbReference type="SAM" id="MobiDB-lite"/>
    </source>
</evidence>
<gene>
    <name evidence="4" type="ORF">QCA50_015647</name>
</gene>
<dbReference type="Gene3D" id="3.10.120.10">
    <property type="entry name" value="Cytochrome b5-like heme/steroid binding domain"/>
    <property type="match status" value="1"/>
</dbReference>
<feature type="compositionally biased region" description="Low complexity" evidence="2">
    <location>
        <begin position="22"/>
        <end position="34"/>
    </location>
</feature>
<dbReference type="EMBL" id="JASBNA010000042">
    <property type="protein sequence ID" value="KAK7681260.1"/>
    <property type="molecule type" value="Genomic_DNA"/>
</dbReference>
<feature type="domain" description="Cytochrome b5 heme-binding" evidence="3">
    <location>
        <begin position="60"/>
        <end position="127"/>
    </location>
</feature>
<dbReference type="InterPro" id="IPR036400">
    <property type="entry name" value="Cyt_B5-like_heme/steroid_sf"/>
</dbReference>
<dbReference type="InterPro" id="IPR001199">
    <property type="entry name" value="Cyt_B5-like_heme/steroid-bd"/>
</dbReference>
<evidence type="ECO:0000256" key="1">
    <source>
        <dbReference type="ARBA" id="ARBA00038357"/>
    </source>
</evidence>
<dbReference type="AlphaFoldDB" id="A0AAW0FQP6"/>
<sequence length="153" mass="16902">MTSDSFNPHEGMTGNEVNPHGEQPAAEQAPAEQTEPLDKPVANEFEVYNQALNMRQLPIFTRLQLLQYNGIIRPECYVAIKGFIYDVSNNTKSYGPGKAYHKLVGKDVSRLLALNKLNLSKQSGSPNGGEWPIILELCPASNPFHSNNPLPVL</sequence>
<reference evidence="4 5" key="1">
    <citation type="submission" date="2022-09" db="EMBL/GenBank/DDBJ databases">
        <authorList>
            <person name="Palmer J.M."/>
        </authorList>
    </citation>
    <scope>NUCLEOTIDE SEQUENCE [LARGE SCALE GENOMIC DNA]</scope>
    <source>
        <strain evidence="4 5">DSM 7382</strain>
    </source>
</reference>
<comment type="similarity">
    <text evidence="1">Belongs to the cytochrome b5 family. MAPR subfamily.</text>
</comment>
<keyword evidence="5" id="KW-1185">Reference proteome</keyword>
<dbReference type="InterPro" id="IPR050577">
    <property type="entry name" value="MAPR/NEUFC/NENF-like"/>
</dbReference>
<protein>
    <recommendedName>
        <fullName evidence="3">Cytochrome b5 heme-binding domain-containing protein</fullName>
    </recommendedName>
</protein>
<dbReference type="PANTHER" id="PTHR10281">
    <property type="entry name" value="MEMBRANE-ASSOCIATED PROGESTERONE RECEPTOR COMPONENT-RELATED"/>
    <property type="match status" value="1"/>
</dbReference>
<proteinExistence type="inferred from homology"/>
<accession>A0AAW0FQP6</accession>
<dbReference type="GO" id="GO:0012505">
    <property type="term" value="C:endomembrane system"/>
    <property type="evidence" value="ECO:0007669"/>
    <property type="project" value="TreeGrafter"/>
</dbReference>
<evidence type="ECO:0000313" key="4">
    <source>
        <dbReference type="EMBL" id="KAK7681260.1"/>
    </source>
</evidence>
<evidence type="ECO:0000259" key="3">
    <source>
        <dbReference type="SMART" id="SM01117"/>
    </source>
</evidence>
<comment type="caution">
    <text evidence="4">The sequence shown here is derived from an EMBL/GenBank/DDBJ whole genome shotgun (WGS) entry which is preliminary data.</text>
</comment>